<evidence type="ECO:0000256" key="3">
    <source>
        <dbReference type="ARBA" id="ARBA00022692"/>
    </source>
</evidence>
<feature type="transmembrane region" description="Helical" evidence="6">
    <location>
        <begin position="296"/>
        <end position="321"/>
    </location>
</feature>
<feature type="transmembrane region" description="Helical" evidence="6">
    <location>
        <begin position="359"/>
        <end position="379"/>
    </location>
</feature>
<reference evidence="8" key="1">
    <citation type="journal article" date="2020" name="mSystems">
        <title>Genome- and Community-Level Interaction Insights into Carbon Utilization and Element Cycling Functions of Hydrothermarchaeota in Hydrothermal Sediment.</title>
        <authorList>
            <person name="Zhou Z."/>
            <person name="Liu Y."/>
            <person name="Xu W."/>
            <person name="Pan J."/>
            <person name="Luo Z.H."/>
            <person name="Li M."/>
        </authorList>
    </citation>
    <scope>NUCLEOTIDE SEQUENCE [LARGE SCALE GENOMIC DNA]</scope>
    <source>
        <strain evidence="8">SpSt-642</strain>
    </source>
</reference>
<feature type="transmembrane region" description="Helical" evidence="6">
    <location>
        <begin position="116"/>
        <end position="135"/>
    </location>
</feature>
<dbReference type="Pfam" id="PF00361">
    <property type="entry name" value="Proton_antipo_M"/>
    <property type="match status" value="1"/>
</dbReference>
<dbReference type="GO" id="GO:0005886">
    <property type="term" value="C:plasma membrane"/>
    <property type="evidence" value="ECO:0007669"/>
    <property type="project" value="UniProtKB-SubCell"/>
</dbReference>
<keyword evidence="4 6" id="KW-1133">Transmembrane helix</keyword>
<feature type="transmembrane region" description="Helical" evidence="6">
    <location>
        <begin position="86"/>
        <end position="104"/>
    </location>
</feature>
<dbReference type="PRINTS" id="PR01437">
    <property type="entry name" value="NUOXDRDTASE4"/>
</dbReference>
<dbReference type="InterPro" id="IPR001750">
    <property type="entry name" value="ND/Mrp_TM"/>
</dbReference>
<name>A0A7C4D790_STAMA</name>
<comment type="subcellular location">
    <subcellularLocation>
        <location evidence="1">Cell membrane</location>
        <topology evidence="1">Multi-pass membrane protein</topology>
    </subcellularLocation>
</comment>
<dbReference type="InterPro" id="IPR003918">
    <property type="entry name" value="NADH_UbQ_OxRdtase"/>
</dbReference>
<feature type="transmembrane region" description="Helical" evidence="6">
    <location>
        <begin position="221"/>
        <end position="242"/>
    </location>
</feature>
<sequence length="517" mass="57385">MNLIENTLIGLIPLTTLIFSFTMPILHYVVKGSRRVIELTSLIASLIPLIMSIELVKLAFSTDEIIVYRFGGWPPPVGIVYMLDKLNSLLVFTTTFLMFLITIYSNKYLAEDKSLAWYYTLYFGLETGLLGVLLTGDVFNLFVMIEVTSVASYSLVMFYRHRGDSIASGLKYAFIGSLGTTIYFFALGLIYATFGTFNYFDLTAKTHGYTYPYSGQPIGDVLFTTGIVLVLITWTFTIKAGVFPNHFWLPDAHPAAPTPISAILSGLVVNVGAYAMFRYIYTIYGGNLLNIELNNIVNIVSNILLNIGLISAIIGSILMNFQRDVKRIIAYSTVMHLGYLFMCIGARNNYGIESFILHIINHSIAKATLFLSTGVFIYTTGSRLLEKLGGLASKHILATLATILSALNLAGIPPLPIFYSKLLLFYATFDISIAYGIKIILTSAIALIAYVKIIYTLIFGRIYVTDLKKTPLAMNITLLSLLIVMILITFGINIIIADFIEKTALQISSIENYMLKP</sequence>
<evidence type="ECO:0000256" key="6">
    <source>
        <dbReference type="SAM" id="Phobius"/>
    </source>
</evidence>
<dbReference type="PANTHER" id="PTHR42703">
    <property type="entry name" value="NADH DEHYDROGENASE"/>
    <property type="match status" value="1"/>
</dbReference>
<keyword evidence="5 6" id="KW-0472">Membrane</keyword>
<feature type="transmembrane region" description="Helical" evidence="6">
    <location>
        <begin position="391"/>
        <end position="412"/>
    </location>
</feature>
<dbReference type="EMBL" id="DTBJ01000029">
    <property type="protein sequence ID" value="HGM58735.1"/>
    <property type="molecule type" value="Genomic_DNA"/>
</dbReference>
<feature type="transmembrane region" description="Helical" evidence="6">
    <location>
        <begin position="6"/>
        <end position="30"/>
    </location>
</feature>
<evidence type="ECO:0000256" key="2">
    <source>
        <dbReference type="ARBA" id="ARBA00022475"/>
    </source>
</evidence>
<gene>
    <name evidence="8" type="ORF">ENU14_04015</name>
</gene>
<comment type="caution">
    <text evidence="8">The sequence shown here is derived from an EMBL/GenBank/DDBJ whole genome shotgun (WGS) entry which is preliminary data.</text>
</comment>
<dbReference type="PANTHER" id="PTHR42703:SF1">
    <property type="entry name" value="NA(+)_H(+) ANTIPORTER SUBUNIT D1"/>
    <property type="match status" value="1"/>
</dbReference>
<keyword evidence="3 6" id="KW-0812">Transmembrane</keyword>
<evidence type="ECO:0000313" key="8">
    <source>
        <dbReference type="EMBL" id="HGM58735.1"/>
    </source>
</evidence>
<feature type="transmembrane region" description="Helical" evidence="6">
    <location>
        <begin position="172"/>
        <end position="194"/>
    </location>
</feature>
<evidence type="ECO:0000256" key="5">
    <source>
        <dbReference type="ARBA" id="ARBA00023136"/>
    </source>
</evidence>
<feature type="domain" description="NADH:quinone oxidoreductase/Mrp antiporter transmembrane" evidence="7">
    <location>
        <begin position="136"/>
        <end position="444"/>
    </location>
</feature>
<dbReference type="GO" id="GO:0042773">
    <property type="term" value="P:ATP synthesis coupled electron transport"/>
    <property type="evidence" value="ECO:0007669"/>
    <property type="project" value="InterPro"/>
</dbReference>
<feature type="transmembrane region" description="Helical" evidence="6">
    <location>
        <begin position="444"/>
        <end position="464"/>
    </location>
</feature>
<feature type="transmembrane region" description="Helical" evidence="6">
    <location>
        <begin position="262"/>
        <end position="284"/>
    </location>
</feature>
<evidence type="ECO:0000256" key="1">
    <source>
        <dbReference type="ARBA" id="ARBA00004651"/>
    </source>
</evidence>
<dbReference type="InterPro" id="IPR050586">
    <property type="entry name" value="CPA3_Na-H_Antiporter_D"/>
</dbReference>
<protein>
    <submittedName>
        <fullName evidence="8">Cation:proton antiporter</fullName>
    </submittedName>
</protein>
<keyword evidence="2" id="KW-1003">Cell membrane</keyword>
<proteinExistence type="predicted"/>
<dbReference type="GO" id="GO:0008137">
    <property type="term" value="F:NADH dehydrogenase (ubiquinone) activity"/>
    <property type="evidence" value="ECO:0007669"/>
    <property type="project" value="InterPro"/>
</dbReference>
<accession>A0A7C4D790</accession>
<feature type="transmembrane region" description="Helical" evidence="6">
    <location>
        <begin position="141"/>
        <end position="160"/>
    </location>
</feature>
<dbReference type="AlphaFoldDB" id="A0A7C4D790"/>
<organism evidence="8">
    <name type="scientific">Staphylothermus marinus</name>
    <dbReference type="NCBI Taxonomy" id="2280"/>
    <lineage>
        <taxon>Archaea</taxon>
        <taxon>Thermoproteota</taxon>
        <taxon>Thermoprotei</taxon>
        <taxon>Desulfurococcales</taxon>
        <taxon>Desulfurococcaceae</taxon>
        <taxon>Staphylothermus</taxon>
    </lineage>
</organism>
<feature type="transmembrane region" description="Helical" evidence="6">
    <location>
        <begin position="328"/>
        <end position="347"/>
    </location>
</feature>
<evidence type="ECO:0000256" key="4">
    <source>
        <dbReference type="ARBA" id="ARBA00022989"/>
    </source>
</evidence>
<evidence type="ECO:0000259" key="7">
    <source>
        <dbReference type="Pfam" id="PF00361"/>
    </source>
</evidence>
<feature type="transmembrane region" description="Helical" evidence="6">
    <location>
        <begin position="476"/>
        <end position="500"/>
    </location>
</feature>
<feature type="transmembrane region" description="Helical" evidence="6">
    <location>
        <begin position="42"/>
        <end position="60"/>
    </location>
</feature>